<dbReference type="EMBL" id="RBAK01000012">
    <property type="protein sequence ID" value="RKN41120.1"/>
    <property type="molecule type" value="Genomic_DNA"/>
</dbReference>
<proteinExistence type="predicted"/>
<evidence type="ECO:0000313" key="3">
    <source>
        <dbReference type="Proteomes" id="UP000281726"/>
    </source>
</evidence>
<protein>
    <submittedName>
        <fullName evidence="2">Uncharacterized protein</fullName>
    </submittedName>
</protein>
<reference evidence="2 3" key="1">
    <citation type="journal article" date="2004" name="Syst. Appl. Microbiol.">
        <title>Cryptoendolithic actinomycetes from antarctic sandstone rock samples: Micromonospora endolithica sp. nov. and two isolates related to Micromonospora coerulea Jensen 1932.</title>
        <authorList>
            <person name="Hirsch P."/>
            <person name="Mevs U."/>
            <person name="Kroppenstedt R.M."/>
            <person name="Schumann P."/>
            <person name="Stackebrandt E."/>
        </authorList>
    </citation>
    <scope>NUCLEOTIDE SEQUENCE [LARGE SCALE GENOMIC DNA]</scope>
    <source>
        <strain evidence="2 3">JCM 12677</strain>
    </source>
</reference>
<feature type="compositionally biased region" description="Gly residues" evidence="1">
    <location>
        <begin position="207"/>
        <end position="234"/>
    </location>
</feature>
<sequence length="505" mass="46909">MSGKSWEQMAREVLVQGRPAGIGDAALGWQELIRNLGQVQESLAQNAKDLGAAWKGPAYDAFRSRIEGLAKEVEAVVTAVDRPGDGREGIVTVLETAARHLEEAQVAMPVPASAVGDVLAARNGEITLETGLFEASLKADWMGSWPVEQIGKFGDWLSEFVFDNTEAAREAYDKVDAQFMEGDMRAPAGPGPHSGLENTPTIPDLNGGPGASGLGGAPSLGGGAPSTGGIGGGVPSVTAGGLPGTGSGAGAGLGSGVHPDLSSGGYGTGGGSGYVPSTGSLGGGNGYGGTGASLAEDYGSGLAGAAAPTTGLGGGFGGGGLSGGGVPGAGGGLGGGLGGAGGAGLAGAGGGMIPGGGALGRPVSPTLPPMMGGGMAGAGRGGGGRGGGALGGAGKLGAGGGGLVPGVGGVAGAGAGAGRGSGRSGALGAGAAGARGGGAGVGGAGGSGAGARGAGGAARGAAGVAGMGPMGGAGYREDQTPRNTWLEEDEDVWGADGDAAPGVLR</sequence>
<organism evidence="2 3">
    <name type="scientific">Micromonospora endolithica</name>
    <dbReference type="NCBI Taxonomy" id="230091"/>
    <lineage>
        <taxon>Bacteria</taxon>
        <taxon>Bacillati</taxon>
        <taxon>Actinomycetota</taxon>
        <taxon>Actinomycetes</taxon>
        <taxon>Micromonosporales</taxon>
        <taxon>Micromonosporaceae</taxon>
        <taxon>Micromonospora</taxon>
    </lineage>
</organism>
<evidence type="ECO:0000313" key="2">
    <source>
        <dbReference type="EMBL" id="RKN41120.1"/>
    </source>
</evidence>
<accession>A0A3A9YZ35</accession>
<dbReference type="Gene3D" id="1.20.1260.20">
    <property type="entry name" value="PPE superfamily"/>
    <property type="match status" value="1"/>
</dbReference>
<gene>
    <name evidence="2" type="ORF">D7223_25640</name>
</gene>
<dbReference type="AlphaFoldDB" id="A0A3A9YZ35"/>
<comment type="caution">
    <text evidence="2">The sequence shown here is derived from an EMBL/GenBank/DDBJ whole genome shotgun (WGS) entry which is preliminary data.</text>
</comment>
<name>A0A3A9YZ35_9ACTN</name>
<feature type="region of interest" description="Disordered" evidence="1">
    <location>
        <begin position="470"/>
        <end position="505"/>
    </location>
</feature>
<evidence type="ECO:0000256" key="1">
    <source>
        <dbReference type="SAM" id="MobiDB-lite"/>
    </source>
</evidence>
<dbReference type="Proteomes" id="UP000281726">
    <property type="component" value="Unassembled WGS sequence"/>
</dbReference>
<dbReference type="OrthoDB" id="3390360at2"/>
<dbReference type="InterPro" id="IPR038332">
    <property type="entry name" value="PPE_sf"/>
</dbReference>
<feature type="region of interest" description="Disordered" evidence="1">
    <location>
        <begin position="185"/>
        <end position="241"/>
    </location>
</feature>
<keyword evidence="3" id="KW-1185">Reference proteome</keyword>
<dbReference type="RefSeq" id="WP_120731000.1">
    <property type="nucleotide sequence ID" value="NZ_RBAK01000012.1"/>
</dbReference>